<dbReference type="InterPro" id="IPR023198">
    <property type="entry name" value="PGP-like_dom2"/>
</dbReference>
<dbReference type="SFLD" id="SFLDG01129">
    <property type="entry name" value="C1.5:_HAD__Beta-PGM__Phosphata"/>
    <property type="match status" value="1"/>
</dbReference>
<gene>
    <name evidence="1" type="ORF">TrVE_jg11798</name>
</gene>
<name>A0A9W7CH80_9STRA</name>
<comment type="caution">
    <text evidence="1">The sequence shown here is derived from an EMBL/GenBank/DDBJ whole genome shotgun (WGS) entry which is preliminary data.</text>
</comment>
<dbReference type="SUPFAM" id="SSF56784">
    <property type="entry name" value="HAD-like"/>
    <property type="match status" value="1"/>
</dbReference>
<dbReference type="InterPro" id="IPR050155">
    <property type="entry name" value="HAD-like_hydrolase_sf"/>
</dbReference>
<dbReference type="Proteomes" id="UP001165160">
    <property type="component" value="Unassembled WGS sequence"/>
</dbReference>
<evidence type="ECO:0000313" key="2">
    <source>
        <dbReference type="Proteomes" id="UP001165160"/>
    </source>
</evidence>
<accession>A0A9W7CH80</accession>
<dbReference type="PANTHER" id="PTHR43434:SF1">
    <property type="entry name" value="PHOSPHOGLYCOLATE PHOSPHATASE"/>
    <property type="match status" value="1"/>
</dbReference>
<dbReference type="EMBL" id="BRXX01000317">
    <property type="protein sequence ID" value="GMI04546.1"/>
    <property type="molecule type" value="Genomic_DNA"/>
</dbReference>
<dbReference type="SFLD" id="SFLDS00003">
    <property type="entry name" value="Haloacid_Dehalogenase"/>
    <property type="match status" value="1"/>
</dbReference>
<dbReference type="InterPro" id="IPR041492">
    <property type="entry name" value="HAD_2"/>
</dbReference>
<dbReference type="GO" id="GO:0006281">
    <property type="term" value="P:DNA repair"/>
    <property type="evidence" value="ECO:0007669"/>
    <property type="project" value="TreeGrafter"/>
</dbReference>
<dbReference type="Pfam" id="PF13419">
    <property type="entry name" value="HAD_2"/>
    <property type="match status" value="1"/>
</dbReference>
<dbReference type="Gene3D" id="1.10.150.240">
    <property type="entry name" value="Putative phosphatase, domain 2"/>
    <property type="match status" value="1"/>
</dbReference>
<dbReference type="InterPro" id="IPR036412">
    <property type="entry name" value="HAD-like_sf"/>
</dbReference>
<dbReference type="InterPro" id="IPR023214">
    <property type="entry name" value="HAD_sf"/>
</dbReference>
<evidence type="ECO:0008006" key="3">
    <source>
        <dbReference type="Google" id="ProtNLM"/>
    </source>
</evidence>
<dbReference type="Gene3D" id="3.40.50.1000">
    <property type="entry name" value="HAD superfamily/HAD-like"/>
    <property type="match status" value="1"/>
</dbReference>
<organism evidence="1 2">
    <name type="scientific">Triparma verrucosa</name>
    <dbReference type="NCBI Taxonomy" id="1606542"/>
    <lineage>
        <taxon>Eukaryota</taxon>
        <taxon>Sar</taxon>
        <taxon>Stramenopiles</taxon>
        <taxon>Ochrophyta</taxon>
        <taxon>Bolidophyceae</taxon>
        <taxon>Parmales</taxon>
        <taxon>Triparmaceae</taxon>
        <taxon>Triparma</taxon>
    </lineage>
</organism>
<reference evidence="2" key="1">
    <citation type="journal article" date="2023" name="Commun. Biol.">
        <title>Genome analysis of Parmales, the sister group of diatoms, reveals the evolutionary specialization of diatoms from phago-mixotrophs to photoautotrophs.</title>
        <authorList>
            <person name="Ban H."/>
            <person name="Sato S."/>
            <person name="Yoshikawa S."/>
            <person name="Yamada K."/>
            <person name="Nakamura Y."/>
            <person name="Ichinomiya M."/>
            <person name="Sato N."/>
            <person name="Blanc-Mathieu R."/>
            <person name="Endo H."/>
            <person name="Kuwata A."/>
            <person name="Ogata H."/>
        </authorList>
    </citation>
    <scope>NUCLEOTIDE SEQUENCE [LARGE SCALE GENOMIC DNA]</scope>
    <source>
        <strain evidence="2">NIES 3699</strain>
    </source>
</reference>
<dbReference type="GO" id="GO:0005829">
    <property type="term" value="C:cytosol"/>
    <property type="evidence" value="ECO:0007669"/>
    <property type="project" value="TreeGrafter"/>
</dbReference>
<evidence type="ECO:0000313" key="1">
    <source>
        <dbReference type="EMBL" id="GMI04546.1"/>
    </source>
</evidence>
<keyword evidence="2" id="KW-1185">Reference proteome</keyword>
<dbReference type="PANTHER" id="PTHR43434">
    <property type="entry name" value="PHOSPHOGLYCOLATE PHOSPHATASE"/>
    <property type="match status" value="1"/>
</dbReference>
<dbReference type="GO" id="GO:0008967">
    <property type="term" value="F:phosphoglycolate phosphatase activity"/>
    <property type="evidence" value="ECO:0007669"/>
    <property type="project" value="TreeGrafter"/>
</dbReference>
<sequence length="239" mass="25575">MITHICFDLDGTLCNSTTLGFESTNAALEANGKAKITLEDYEACTRYDTITRFGVHLNTLNGGSGPTSDPEIMSEALRIGGEFERQYTSLVSPSTAPFFPNALSRLREIKASEQRSSNTVTMSILTNAKQEYALKVLEVNDCSSLFSSVHGADSAGVSKPNPGGLNFIMSENNVTPETTVFVGDSLSDGEAGINSNCRTIGCSWGAGKGLEESGFFTEGVVHSVDELFDKLETLIESKS</sequence>
<proteinExistence type="predicted"/>
<protein>
    <recommendedName>
        <fullName evidence="3">Phosphoglycolate phosphatase</fullName>
    </recommendedName>
</protein>
<dbReference type="AlphaFoldDB" id="A0A9W7CH80"/>